<evidence type="ECO:0000256" key="1">
    <source>
        <dbReference type="SAM" id="MobiDB-lite"/>
    </source>
</evidence>
<comment type="caution">
    <text evidence="4">The sequence shown here is derived from an EMBL/GenBank/DDBJ whole genome shotgun (WGS) entry which is preliminary data.</text>
</comment>
<dbReference type="EMBL" id="JACHLR010000023">
    <property type="protein sequence ID" value="MBB4860481.1"/>
    <property type="molecule type" value="Genomic_DNA"/>
</dbReference>
<reference evidence="4 5" key="1">
    <citation type="submission" date="2020-08" db="EMBL/GenBank/DDBJ databases">
        <title>Functional genomics of gut bacteria from endangered species of beetles.</title>
        <authorList>
            <person name="Carlos-Shanley C."/>
        </authorList>
    </citation>
    <scope>NUCLEOTIDE SEQUENCE [LARGE SCALE GENOMIC DNA]</scope>
    <source>
        <strain evidence="4 5">S00245</strain>
    </source>
</reference>
<gene>
    <name evidence="4" type="ORF">HNO88_003825</name>
</gene>
<dbReference type="GO" id="GO:0005737">
    <property type="term" value="C:cytoplasm"/>
    <property type="evidence" value="ECO:0007669"/>
    <property type="project" value="TreeGrafter"/>
</dbReference>
<dbReference type="InterPro" id="IPR025286">
    <property type="entry name" value="MOFRL_assoc_dom"/>
</dbReference>
<dbReference type="Gene3D" id="3.40.1480.10">
    <property type="entry name" value="MOFRL domain"/>
    <property type="match status" value="1"/>
</dbReference>
<feature type="domain" description="MOFRL" evidence="2">
    <location>
        <begin position="322"/>
        <end position="427"/>
    </location>
</feature>
<feature type="domain" description="MOFRL-associated" evidence="3">
    <location>
        <begin position="23"/>
        <end position="242"/>
    </location>
</feature>
<dbReference type="RefSeq" id="WP_246382043.1">
    <property type="nucleotide sequence ID" value="NZ_JACHLR010000023.1"/>
</dbReference>
<dbReference type="Gene3D" id="3.40.50.10180">
    <property type="entry name" value="Glycerate kinase, MOFRL-like N-terminal domain"/>
    <property type="match status" value="1"/>
</dbReference>
<organism evidence="4 5">
    <name type="scientific">Novosphingobium chloroacetimidivorans</name>
    <dbReference type="NCBI Taxonomy" id="1428314"/>
    <lineage>
        <taxon>Bacteria</taxon>
        <taxon>Pseudomonadati</taxon>
        <taxon>Pseudomonadota</taxon>
        <taxon>Alphaproteobacteria</taxon>
        <taxon>Sphingomonadales</taxon>
        <taxon>Sphingomonadaceae</taxon>
        <taxon>Novosphingobium</taxon>
    </lineage>
</organism>
<dbReference type="Pfam" id="PF13660">
    <property type="entry name" value="DUF4147"/>
    <property type="match status" value="1"/>
</dbReference>
<dbReference type="InterPro" id="IPR038614">
    <property type="entry name" value="GK_N_sf"/>
</dbReference>
<evidence type="ECO:0000259" key="3">
    <source>
        <dbReference type="Pfam" id="PF13660"/>
    </source>
</evidence>
<dbReference type="InterPro" id="IPR039760">
    <property type="entry name" value="MOFRL_protein"/>
</dbReference>
<proteinExistence type="predicted"/>
<dbReference type="GO" id="GO:0016618">
    <property type="term" value="F:hydroxypyruvate reductase [NAD(P)H] activity"/>
    <property type="evidence" value="ECO:0007669"/>
    <property type="project" value="UniProtKB-EC"/>
</dbReference>
<dbReference type="GO" id="GO:0008887">
    <property type="term" value="F:glycerate kinase activity"/>
    <property type="evidence" value="ECO:0007669"/>
    <property type="project" value="InterPro"/>
</dbReference>
<protein>
    <submittedName>
        <fullName evidence="4">Hydroxypyruvate reductase</fullName>
        <ecNumber evidence="4">1.1.1.81</ecNumber>
    </submittedName>
</protein>
<dbReference type="Pfam" id="PF05161">
    <property type="entry name" value="MOFRL"/>
    <property type="match status" value="1"/>
</dbReference>
<sequence>MARRRVAIGYDRRMANIAPRALLADLFHTAVAAADPMVAVPGFLPDVPKGRTVVVGAGKASARMALAFEQAWKGELSGVVVTGYGHGEPCERIRVLEAAHPVPDEAGLRASNALLAAVGGLERDDLVVALISGGGSALLPAPPPGLTLADEQALNGQLLKSGLAIGEMNLLRRQLSLIKGGGLARAVGPARLVTLVISDVPGDDPAHVASGPTIPGLGTAAEALALAERAGLPLTPAILAHLRTAILPGTVGRCRQDDVVHVLASAALSLNAAARRCREHYGLECEILSDAVEGEARHVGAEHARLARERQARLSSEGRPILLLSGGETTVTVAQDAGWGGRNTEFAMALGLGLTGSTNIHALAADTDGLDGASGGAGAYVDSGTVARLANGGVDGEGALAAHDTGSSFARIGDLFVTGPTRTNVNDFRAIWVGPAAATGSSARLGRKAGSAPSLHPDTSALEVP</sequence>
<evidence type="ECO:0000313" key="4">
    <source>
        <dbReference type="EMBL" id="MBB4860481.1"/>
    </source>
</evidence>
<keyword evidence="4" id="KW-0670">Pyruvate</keyword>
<dbReference type="PANTHER" id="PTHR12227:SF0">
    <property type="entry name" value="GLYCERATE KINASE"/>
    <property type="match status" value="1"/>
</dbReference>
<name>A0A7W7NXL3_9SPHN</name>
<dbReference type="EC" id="1.1.1.81" evidence="4"/>
<dbReference type="PANTHER" id="PTHR12227">
    <property type="entry name" value="GLYCERATE KINASE"/>
    <property type="match status" value="1"/>
</dbReference>
<dbReference type="SUPFAM" id="SSF82544">
    <property type="entry name" value="GckA/TtuD-like"/>
    <property type="match status" value="1"/>
</dbReference>
<accession>A0A7W7NXL3</accession>
<dbReference type="InterPro" id="IPR037035">
    <property type="entry name" value="GK-like_C_sf"/>
</dbReference>
<keyword evidence="4" id="KW-0560">Oxidoreductase</keyword>
<dbReference type="InterPro" id="IPR007835">
    <property type="entry name" value="MOFRL"/>
</dbReference>
<evidence type="ECO:0000259" key="2">
    <source>
        <dbReference type="Pfam" id="PF05161"/>
    </source>
</evidence>
<dbReference type="Proteomes" id="UP000555448">
    <property type="component" value="Unassembled WGS sequence"/>
</dbReference>
<keyword evidence="5" id="KW-1185">Reference proteome</keyword>
<dbReference type="AlphaFoldDB" id="A0A7W7NXL3"/>
<evidence type="ECO:0000313" key="5">
    <source>
        <dbReference type="Proteomes" id="UP000555448"/>
    </source>
</evidence>
<feature type="region of interest" description="Disordered" evidence="1">
    <location>
        <begin position="442"/>
        <end position="465"/>
    </location>
</feature>